<accession>A0A2N5Q1Q4</accession>
<evidence type="ECO:0000313" key="5">
    <source>
        <dbReference type="Proteomes" id="UP000234849"/>
    </source>
</evidence>
<protein>
    <submittedName>
        <fullName evidence="2">Uncharacterized protein</fullName>
    </submittedName>
</protein>
<reference evidence="4 5" key="1">
    <citation type="journal article" date="2017" name="Genome Med.">
        <title>A novel Ruminococcus gnavus clade enriched in inflammatory bowel disease patients.</title>
        <authorList>
            <person name="Hall A.B."/>
            <person name="Yassour M."/>
            <person name="Sauk J."/>
            <person name="Garner A."/>
            <person name="Jiang X."/>
            <person name="Arthur T."/>
            <person name="Lagoudas G.K."/>
            <person name="Vatanen T."/>
            <person name="Fornelos N."/>
            <person name="Wilson R."/>
            <person name="Bertha M."/>
            <person name="Cohen M."/>
            <person name="Garber J."/>
            <person name="Khalili H."/>
            <person name="Gevers D."/>
            <person name="Ananthakrishnan A.N."/>
            <person name="Kugathasan S."/>
            <person name="Lander E.S."/>
            <person name="Blainey P."/>
            <person name="Vlamakis H."/>
            <person name="Xavier R.J."/>
            <person name="Huttenhower C."/>
        </authorList>
    </citation>
    <scope>NUCLEOTIDE SEQUENCE [LARGE SCALE GENOMIC DNA]</scope>
    <source>
        <strain evidence="1 5">RJX1118</strain>
        <strain evidence="2 4">RJX1128</strain>
    </source>
</reference>
<evidence type="ECO:0000313" key="4">
    <source>
        <dbReference type="Proteomes" id="UP000234840"/>
    </source>
</evidence>
<dbReference type="RefSeq" id="WP_004611656.1">
    <property type="nucleotide sequence ID" value="NZ_QRTJ01000036.1"/>
</dbReference>
<dbReference type="Proteomes" id="UP000234849">
    <property type="component" value="Unassembled WGS sequence"/>
</dbReference>
<proteinExistence type="predicted"/>
<dbReference type="EMBL" id="NIHM01000012">
    <property type="protein sequence ID" value="PLT54520.1"/>
    <property type="molecule type" value="Genomic_DNA"/>
</dbReference>
<sequence length="93" mass="10822">MEKADKRKYAEDKPLVCEDCYFWSRRKNGCTRKQCYYLLPKQPEKDTKKAGQCVGCPYGKHSPCIGYCLQKILQDMRKKKSGKEETAYAGRSQ</sequence>
<dbReference type="EMBL" id="NIHW01000008">
    <property type="protein sequence ID" value="PLT88284.1"/>
    <property type="molecule type" value="Genomic_DNA"/>
</dbReference>
<gene>
    <name evidence="1" type="ORF">CDL18_09600</name>
    <name evidence="2" type="ORF">CDL20_04995</name>
    <name evidence="3" type="ORF">DWY88_14225</name>
</gene>
<organism evidence="2 4">
    <name type="scientific">Mediterraneibacter gnavus</name>
    <name type="common">Ruminococcus gnavus</name>
    <dbReference type="NCBI Taxonomy" id="33038"/>
    <lineage>
        <taxon>Bacteria</taxon>
        <taxon>Bacillati</taxon>
        <taxon>Bacillota</taxon>
        <taxon>Clostridia</taxon>
        <taxon>Lachnospirales</taxon>
        <taxon>Lachnospiraceae</taxon>
        <taxon>Mediterraneibacter</taxon>
    </lineage>
</organism>
<reference evidence="3 6" key="2">
    <citation type="submission" date="2018-08" db="EMBL/GenBank/DDBJ databases">
        <title>A genome reference for cultivated species of the human gut microbiota.</title>
        <authorList>
            <person name="Zou Y."/>
            <person name="Xue W."/>
            <person name="Luo G."/>
        </authorList>
    </citation>
    <scope>NUCLEOTIDE SEQUENCE [LARGE SCALE GENOMIC DNA]</scope>
    <source>
        <strain evidence="3 6">AF27-4BH</strain>
    </source>
</reference>
<dbReference type="Proteomes" id="UP000234840">
    <property type="component" value="Unassembled WGS sequence"/>
</dbReference>
<evidence type="ECO:0000313" key="6">
    <source>
        <dbReference type="Proteomes" id="UP000286137"/>
    </source>
</evidence>
<evidence type="ECO:0000313" key="2">
    <source>
        <dbReference type="EMBL" id="PLT88284.1"/>
    </source>
</evidence>
<dbReference type="EMBL" id="QRTJ01000036">
    <property type="protein sequence ID" value="RGQ63292.1"/>
    <property type="molecule type" value="Genomic_DNA"/>
</dbReference>
<comment type="caution">
    <text evidence="2">The sequence shown here is derived from an EMBL/GenBank/DDBJ whole genome shotgun (WGS) entry which is preliminary data.</text>
</comment>
<dbReference type="AlphaFoldDB" id="A0A2N5Q1Q4"/>
<name>A0A2N5Q1Q4_MEDGN</name>
<evidence type="ECO:0000313" key="1">
    <source>
        <dbReference type="EMBL" id="PLT54520.1"/>
    </source>
</evidence>
<evidence type="ECO:0000313" key="3">
    <source>
        <dbReference type="EMBL" id="RGQ63292.1"/>
    </source>
</evidence>
<dbReference type="Proteomes" id="UP000286137">
    <property type="component" value="Unassembled WGS sequence"/>
</dbReference>